<keyword evidence="2" id="KW-0472">Membrane</keyword>
<dbReference type="Gene3D" id="2.40.50.100">
    <property type="match status" value="1"/>
</dbReference>
<keyword evidence="4" id="KW-1185">Reference proteome</keyword>
<gene>
    <name evidence="3" type="ORF">SAMN06265374_4457</name>
</gene>
<evidence type="ECO:0000256" key="2">
    <source>
        <dbReference type="SAM" id="Phobius"/>
    </source>
</evidence>
<dbReference type="Proteomes" id="UP001157914">
    <property type="component" value="Unassembled WGS sequence"/>
</dbReference>
<evidence type="ECO:0000313" key="3">
    <source>
        <dbReference type="EMBL" id="SMP37021.1"/>
    </source>
</evidence>
<dbReference type="Gene3D" id="2.40.30.170">
    <property type="match status" value="1"/>
</dbReference>
<feature type="coiled-coil region" evidence="1">
    <location>
        <begin position="115"/>
        <end position="163"/>
    </location>
</feature>
<comment type="caution">
    <text evidence="3">The sequence shown here is derived from an EMBL/GenBank/DDBJ whole genome shotgun (WGS) entry which is preliminary data.</text>
</comment>
<dbReference type="PANTHER" id="PTHR30367">
    <property type="entry name" value="P-HYDROXYBENZOIC ACID EFFLUX PUMP SUBUNIT AAEA-RELATED"/>
    <property type="match status" value="1"/>
</dbReference>
<accession>A0ABY1PN76</accession>
<dbReference type="RefSeq" id="WP_155190976.1">
    <property type="nucleotide sequence ID" value="NZ_BAAAEA010000003.1"/>
</dbReference>
<dbReference type="Gene3D" id="1.10.287.470">
    <property type="entry name" value="Helix hairpin bin"/>
    <property type="match status" value="1"/>
</dbReference>
<protein>
    <submittedName>
        <fullName evidence="3">Multidrug resistance efflux pump</fullName>
    </submittedName>
</protein>
<sequence length="413" mass="45389">MELLLCSMVTLLPDYLFRRYVQGKRFGYEITIYSVWFELRYGIVTCALLTISLITLIFYYHPSTNHATLIFRTIPILPETRGRVVEIYVDNTLNTQVKAGDKILRMDSSQDELAANSDRQQINEIEAEIRLAEGELQVAEGQVSQAEASLKQAQDELDTKQELYDRNPDVVPLRELEKLRTSVQNREGALEAAIAQKELIETKINTALPARKQTAEARLQETLNRIEKMTIYAGVDGAVEQFSIRAGDVLNPAMRPGGVLIPSDAGHDRMIAGFNQIEAQVIKKGMIGEVTCAALPFTIIPVVVSEVQDYLASGQFSASGALVDVSANATPGTITTSLEPLYAGGFDKLVPGSRCVANLYTSNHDRLTSGEPMGTGEFVFLHVVDTVGLVHAILLRSQALQLPIRTLVLSGGH</sequence>
<dbReference type="PANTHER" id="PTHR30367:SF12">
    <property type="entry name" value="P-HYDROXYBENZOIC ACID EFFLUX PUMP SUBUNIT AAEA"/>
    <property type="match status" value="1"/>
</dbReference>
<keyword evidence="2" id="KW-1133">Transmembrane helix</keyword>
<keyword evidence="1" id="KW-0175">Coiled coil</keyword>
<name>A0ABY1PN76_9HYPH</name>
<evidence type="ECO:0000313" key="4">
    <source>
        <dbReference type="Proteomes" id="UP001157914"/>
    </source>
</evidence>
<dbReference type="EMBL" id="FXTT01000008">
    <property type="protein sequence ID" value="SMP37021.1"/>
    <property type="molecule type" value="Genomic_DNA"/>
</dbReference>
<keyword evidence="2" id="KW-0812">Transmembrane</keyword>
<evidence type="ECO:0000256" key="1">
    <source>
        <dbReference type="SAM" id="Coils"/>
    </source>
</evidence>
<feature type="transmembrane region" description="Helical" evidence="2">
    <location>
        <begin position="39"/>
        <end position="60"/>
    </location>
</feature>
<dbReference type="InterPro" id="IPR050393">
    <property type="entry name" value="MFP_Efflux_Pump"/>
</dbReference>
<organism evidence="3 4">
    <name type="scientific">Roseibium denhamense</name>
    <dbReference type="NCBI Taxonomy" id="76305"/>
    <lineage>
        <taxon>Bacteria</taxon>
        <taxon>Pseudomonadati</taxon>
        <taxon>Pseudomonadota</taxon>
        <taxon>Alphaproteobacteria</taxon>
        <taxon>Hyphomicrobiales</taxon>
        <taxon>Stappiaceae</taxon>
        <taxon>Roseibium</taxon>
    </lineage>
</organism>
<reference evidence="3 4" key="1">
    <citation type="submission" date="2017-05" db="EMBL/GenBank/DDBJ databases">
        <authorList>
            <person name="Varghese N."/>
            <person name="Submissions S."/>
        </authorList>
    </citation>
    <scope>NUCLEOTIDE SEQUENCE [LARGE SCALE GENOMIC DNA]</scope>
    <source>
        <strain evidence="3 4">DSM 15949</strain>
    </source>
</reference>
<proteinExistence type="predicted"/>